<evidence type="ECO:0000313" key="1">
    <source>
        <dbReference type="EMBL" id="KZP29164.1"/>
    </source>
</evidence>
<dbReference type="AlphaFoldDB" id="A0A166S8Z6"/>
<reference evidence="1 2" key="1">
    <citation type="journal article" date="2016" name="Mol. Biol. Evol.">
        <title>Comparative Genomics of Early-Diverging Mushroom-Forming Fungi Provides Insights into the Origins of Lignocellulose Decay Capabilities.</title>
        <authorList>
            <person name="Nagy L.G."/>
            <person name="Riley R."/>
            <person name="Tritt A."/>
            <person name="Adam C."/>
            <person name="Daum C."/>
            <person name="Floudas D."/>
            <person name="Sun H."/>
            <person name="Yadav J.S."/>
            <person name="Pangilinan J."/>
            <person name="Larsson K.H."/>
            <person name="Matsuura K."/>
            <person name="Barry K."/>
            <person name="Labutti K."/>
            <person name="Kuo R."/>
            <person name="Ohm R.A."/>
            <person name="Bhattacharya S.S."/>
            <person name="Shirouzu T."/>
            <person name="Yoshinaga Y."/>
            <person name="Martin F.M."/>
            <person name="Grigoriev I.V."/>
            <person name="Hibbett D.S."/>
        </authorList>
    </citation>
    <scope>NUCLEOTIDE SEQUENCE [LARGE SCALE GENOMIC DNA]</scope>
    <source>
        <strain evidence="1 2">CBS 109695</strain>
    </source>
</reference>
<sequence length="68" mass="7503">MDVKVTSNRPSMERPTPGHCVVYSASLGILRPVMPGTRLFSVRELCAGADCEYHVSRGPTQRYCSFLA</sequence>
<proteinExistence type="predicted"/>
<protein>
    <submittedName>
        <fullName evidence="1">Uncharacterized protein</fullName>
    </submittedName>
</protein>
<dbReference type="EMBL" id="KV417500">
    <property type="protein sequence ID" value="KZP29164.1"/>
    <property type="molecule type" value="Genomic_DNA"/>
</dbReference>
<organism evidence="1 2">
    <name type="scientific">Athelia psychrophila</name>
    <dbReference type="NCBI Taxonomy" id="1759441"/>
    <lineage>
        <taxon>Eukaryota</taxon>
        <taxon>Fungi</taxon>
        <taxon>Dikarya</taxon>
        <taxon>Basidiomycota</taxon>
        <taxon>Agaricomycotina</taxon>
        <taxon>Agaricomycetes</taxon>
        <taxon>Agaricomycetidae</taxon>
        <taxon>Atheliales</taxon>
        <taxon>Atheliaceae</taxon>
        <taxon>Athelia</taxon>
    </lineage>
</organism>
<evidence type="ECO:0000313" key="2">
    <source>
        <dbReference type="Proteomes" id="UP000076532"/>
    </source>
</evidence>
<accession>A0A166S8Z6</accession>
<gene>
    <name evidence="1" type="ORF">FIBSPDRAFT_852002</name>
</gene>
<name>A0A166S8Z6_9AGAM</name>
<keyword evidence="2" id="KW-1185">Reference proteome</keyword>
<dbReference type="Proteomes" id="UP000076532">
    <property type="component" value="Unassembled WGS sequence"/>
</dbReference>